<proteinExistence type="predicted"/>
<reference evidence="1" key="1">
    <citation type="journal article" date="2014" name="Front. Microbiol.">
        <title>High frequency of phylogenetically diverse reductive dehalogenase-homologous genes in deep subseafloor sedimentary metagenomes.</title>
        <authorList>
            <person name="Kawai M."/>
            <person name="Futagami T."/>
            <person name="Toyoda A."/>
            <person name="Takaki Y."/>
            <person name="Nishi S."/>
            <person name="Hori S."/>
            <person name="Arai W."/>
            <person name="Tsubouchi T."/>
            <person name="Morono Y."/>
            <person name="Uchiyama I."/>
            <person name="Ito T."/>
            <person name="Fujiyama A."/>
            <person name="Inagaki F."/>
            <person name="Takami H."/>
        </authorList>
    </citation>
    <scope>NUCLEOTIDE SEQUENCE</scope>
    <source>
        <strain evidence="1">Expedition CK06-06</strain>
    </source>
</reference>
<organism evidence="1">
    <name type="scientific">marine sediment metagenome</name>
    <dbReference type="NCBI Taxonomy" id="412755"/>
    <lineage>
        <taxon>unclassified sequences</taxon>
        <taxon>metagenomes</taxon>
        <taxon>ecological metagenomes</taxon>
    </lineage>
</organism>
<feature type="non-terminal residue" evidence="1">
    <location>
        <position position="1"/>
    </location>
</feature>
<evidence type="ECO:0000313" key="1">
    <source>
        <dbReference type="EMBL" id="GAG66782.1"/>
    </source>
</evidence>
<name>X1A9R9_9ZZZZ</name>
<accession>X1A9R9</accession>
<protein>
    <submittedName>
        <fullName evidence="1">Uncharacterized protein</fullName>
    </submittedName>
</protein>
<gene>
    <name evidence="1" type="ORF">S01H4_08073</name>
</gene>
<dbReference type="EMBL" id="BART01002720">
    <property type="protein sequence ID" value="GAG66782.1"/>
    <property type="molecule type" value="Genomic_DNA"/>
</dbReference>
<comment type="caution">
    <text evidence="1">The sequence shown here is derived from an EMBL/GenBank/DDBJ whole genome shotgun (WGS) entry which is preliminary data.</text>
</comment>
<dbReference type="AlphaFoldDB" id="X1A9R9"/>
<sequence length="51" mass="5628">GSKQISHYAILKNIRETNDIEIESLWPGNPGLFSNSDPPLTPLSLNTFTNS</sequence>